<evidence type="ECO:0000259" key="4">
    <source>
        <dbReference type="PROSITE" id="PS50600"/>
    </source>
</evidence>
<dbReference type="InterPro" id="IPR015410">
    <property type="entry name" value="DUF1985"/>
</dbReference>
<dbReference type="AlphaFoldDB" id="A0A2H5NVU7"/>
<dbReference type="PANTHER" id="PTHR48450">
    <property type="entry name" value="DUF1985 DOMAIN-CONTAINING PROTEIN"/>
    <property type="match status" value="1"/>
</dbReference>
<dbReference type="PROSITE" id="PS50600">
    <property type="entry name" value="ULP_PROTEASE"/>
    <property type="match status" value="1"/>
</dbReference>
<organism evidence="5 6">
    <name type="scientific">Citrus unshiu</name>
    <name type="common">Satsuma mandarin</name>
    <name type="synonym">Citrus nobilis var. unshiu</name>
    <dbReference type="NCBI Taxonomy" id="55188"/>
    <lineage>
        <taxon>Eukaryota</taxon>
        <taxon>Viridiplantae</taxon>
        <taxon>Streptophyta</taxon>
        <taxon>Embryophyta</taxon>
        <taxon>Tracheophyta</taxon>
        <taxon>Spermatophyta</taxon>
        <taxon>Magnoliopsida</taxon>
        <taxon>eudicotyledons</taxon>
        <taxon>Gunneridae</taxon>
        <taxon>Pentapetalae</taxon>
        <taxon>rosids</taxon>
        <taxon>malvids</taxon>
        <taxon>Sapindales</taxon>
        <taxon>Rutaceae</taxon>
        <taxon>Aurantioideae</taxon>
        <taxon>Citrus</taxon>
    </lineage>
</organism>
<evidence type="ECO:0000313" key="6">
    <source>
        <dbReference type="Proteomes" id="UP000236630"/>
    </source>
</evidence>
<evidence type="ECO:0000256" key="1">
    <source>
        <dbReference type="ARBA" id="ARBA00005234"/>
    </source>
</evidence>
<evidence type="ECO:0000256" key="2">
    <source>
        <dbReference type="ARBA" id="ARBA00022670"/>
    </source>
</evidence>
<proteinExistence type="inferred from homology"/>
<evidence type="ECO:0000313" key="5">
    <source>
        <dbReference type="EMBL" id="GAY44254.1"/>
    </source>
</evidence>
<keyword evidence="6" id="KW-1185">Reference proteome</keyword>
<dbReference type="Pfam" id="PF02902">
    <property type="entry name" value="Peptidase_C48"/>
    <property type="match status" value="1"/>
</dbReference>
<dbReference type="STRING" id="55188.A0A2H5NVU7"/>
<accession>A0A2H5NVU7</accession>
<dbReference type="InterPro" id="IPR003653">
    <property type="entry name" value="Peptidase_C48_C"/>
</dbReference>
<comment type="caution">
    <text evidence="5">The sequence shown here is derived from an EMBL/GenBank/DDBJ whole genome shotgun (WGS) entry which is preliminary data.</text>
</comment>
<dbReference type="SUPFAM" id="SSF54001">
    <property type="entry name" value="Cysteine proteinases"/>
    <property type="match status" value="1"/>
</dbReference>
<protein>
    <recommendedName>
        <fullName evidence="4">Ubiquitin-like protease family profile domain-containing protein</fullName>
    </recommendedName>
</protein>
<dbReference type="Gene3D" id="3.40.395.10">
    <property type="entry name" value="Adenoviral Proteinase, Chain A"/>
    <property type="match status" value="1"/>
</dbReference>
<dbReference type="InterPro" id="IPR038765">
    <property type="entry name" value="Papain-like_cys_pep_sf"/>
</dbReference>
<gene>
    <name evidence="5" type="ORF">CUMW_080790</name>
</gene>
<dbReference type="GO" id="GO:0008234">
    <property type="term" value="F:cysteine-type peptidase activity"/>
    <property type="evidence" value="ECO:0007669"/>
    <property type="project" value="InterPro"/>
</dbReference>
<feature type="domain" description="Ubiquitin-like protease family profile" evidence="4">
    <location>
        <begin position="438"/>
        <end position="669"/>
    </location>
</feature>
<dbReference type="GO" id="GO:0006508">
    <property type="term" value="P:proteolysis"/>
    <property type="evidence" value="ECO:0007669"/>
    <property type="project" value="UniProtKB-KW"/>
</dbReference>
<dbReference type="Pfam" id="PF09331">
    <property type="entry name" value="DUF1985"/>
    <property type="match status" value="1"/>
</dbReference>
<dbReference type="Proteomes" id="UP000236630">
    <property type="component" value="Unassembled WGS sequence"/>
</dbReference>
<comment type="similarity">
    <text evidence="1">Belongs to the peptidase C48 family.</text>
</comment>
<dbReference type="PANTHER" id="PTHR48450:SF1">
    <property type="entry name" value="DUF1985 DOMAIN-CONTAINING PROTEIN"/>
    <property type="match status" value="1"/>
</dbReference>
<sequence length="700" mass="82171">MVKSKSPDIDVGKMYFSYADHFPGRISSMCKLSSVIKAIEEKLTKRQLTMFKKDIFGHFLECRSFSFSGVILHNLLLRQVAHEEDSREDQLWFQIGEHLIRLSIVEWCLVTGLSFGVDTNKKNDEMEQRLRNTYFGGVHRKINVKEFDAIFKELKFEEMDDMDALKIALFYFADRVLNARKNHCQINFDWLDQVDDTQYFRKRPWGLLSWEMIYESLDNVLFEKDEKFKKTRLKNPDHNIEKYNLYGFTSGVQAWIYEAIEGLPSTWVVKMKNKIPRILQWKPMASSRINFAEVYSFFNDESRLGDVLQTLEPNSKESSRNYWVSVKDYLPSIPGWVLKHQPSINVMLSAPDDYGVYTNVGNENLSTPTSLYSFYGDVSGESVQVFSEVPPGVSKFGRAYIPSYVYNSPYMIPPIRRRQNVRPLPRLQILEHAIDMSMTVKINPLRGLKDSSMFAEFDRWFTGDSRVRRRVQHPRSFFQIILGTASMGWLGDEHIHEYLRLISEKERQYPNALLQRVTHTDTFFWVFLNRLWNNGDCAVDSLVFDDRMNSYLCGRQHTMSKSMTDVDMLLIPVNLDGEHWVLARVDFRKNKVWIYDSLITCRDDKRYRLKFKPLEVIFSRWLEYVGFYNIRPELRSADPWKVIVVRSTPQQEPGTGDCGVFVLMVTMYLMFGLGLEFNASHVEYFRKKIAVDIFNDDIVL</sequence>
<reference evidence="5 6" key="1">
    <citation type="journal article" date="2017" name="Front. Genet.">
        <title>Draft sequencing of the heterozygous diploid genome of Satsuma (Citrus unshiu Marc.) using a hybrid assembly approach.</title>
        <authorList>
            <person name="Shimizu T."/>
            <person name="Tanizawa Y."/>
            <person name="Mochizuki T."/>
            <person name="Nagasaki H."/>
            <person name="Yoshioka T."/>
            <person name="Toyoda A."/>
            <person name="Fujiyama A."/>
            <person name="Kaminuma E."/>
            <person name="Nakamura Y."/>
        </authorList>
    </citation>
    <scope>NUCLEOTIDE SEQUENCE [LARGE SCALE GENOMIC DNA]</scope>
    <source>
        <strain evidence="6">cv. Miyagawa wase</strain>
    </source>
</reference>
<dbReference type="EMBL" id="BDQV01000022">
    <property type="protein sequence ID" value="GAY44254.1"/>
    <property type="molecule type" value="Genomic_DNA"/>
</dbReference>
<keyword evidence="2" id="KW-0645">Protease</keyword>
<keyword evidence="3" id="KW-0378">Hydrolase</keyword>
<evidence type="ECO:0000256" key="3">
    <source>
        <dbReference type="ARBA" id="ARBA00022801"/>
    </source>
</evidence>
<name>A0A2H5NVU7_CITUN</name>